<dbReference type="InterPro" id="IPR002557">
    <property type="entry name" value="Chitin-bd_dom"/>
</dbReference>
<name>A0A210Q9J1_MIZYE</name>
<keyword evidence="5" id="KW-0325">Glycoprotein</keyword>
<dbReference type="GO" id="GO:0005576">
    <property type="term" value="C:extracellular region"/>
    <property type="evidence" value="ECO:0007669"/>
    <property type="project" value="InterPro"/>
</dbReference>
<keyword evidence="10" id="KW-1185">Reference proteome</keyword>
<evidence type="ECO:0000313" key="9">
    <source>
        <dbReference type="EMBL" id="OWF45398.1"/>
    </source>
</evidence>
<organism evidence="9 10">
    <name type="scientific">Mizuhopecten yessoensis</name>
    <name type="common">Japanese scallop</name>
    <name type="synonym">Patinopecten yessoensis</name>
    <dbReference type="NCBI Taxonomy" id="6573"/>
    <lineage>
        <taxon>Eukaryota</taxon>
        <taxon>Metazoa</taxon>
        <taxon>Spiralia</taxon>
        <taxon>Lophotrochozoa</taxon>
        <taxon>Mollusca</taxon>
        <taxon>Bivalvia</taxon>
        <taxon>Autobranchia</taxon>
        <taxon>Pteriomorphia</taxon>
        <taxon>Pectinida</taxon>
        <taxon>Pectinoidea</taxon>
        <taxon>Pectinidae</taxon>
        <taxon>Mizuhopecten</taxon>
    </lineage>
</organism>
<dbReference type="Pfam" id="PF01607">
    <property type="entry name" value="CBM_14"/>
    <property type="match status" value="1"/>
</dbReference>
<gene>
    <name evidence="9" type="ORF">KP79_PYT19322</name>
</gene>
<dbReference type="PROSITE" id="PS50940">
    <property type="entry name" value="CHIT_BIND_II"/>
    <property type="match status" value="1"/>
</dbReference>
<accession>A0A210Q9J1</accession>
<dbReference type="EMBL" id="NEDP02004513">
    <property type="protein sequence ID" value="OWF45398.1"/>
    <property type="molecule type" value="Genomic_DNA"/>
</dbReference>
<dbReference type="PANTHER" id="PTHR23301">
    <property type="entry name" value="CHITIN BINDING PERITROPHIN-A"/>
    <property type="match status" value="1"/>
</dbReference>
<dbReference type="OrthoDB" id="6146172at2759"/>
<dbReference type="AlphaFoldDB" id="A0A210Q9J1"/>
<comment type="caution">
    <text evidence="9">The sequence shown here is derived from an EMBL/GenBank/DDBJ whole genome shotgun (WGS) entry which is preliminary data.</text>
</comment>
<dbReference type="PANTHER" id="PTHR23301:SF0">
    <property type="entry name" value="CHITIN-BINDING TYPE-2 DOMAIN-CONTAINING PROTEIN-RELATED"/>
    <property type="match status" value="1"/>
</dbReference>
<protein>
    <submittedName>
        <fullName evidence="9">Protein PIF</fullName>
    </submittedName>
</protein>
<evidence type="ECO:0000256" key="6">
    <source>
        <dbReference type="SAM" id="MobiDB-lite"/>
    </source>
</evidence>
<evidence type="ECO:0000256" key="5">
    <source>
        <dbReference type="ARBA" id="ARBA00023180"/>
    </source>
</evidence>
<proteinExistence type="predicted"/>
<sequence>MWVLLPLIVLLSIKGSESQQCQCESSEPVCFLKYEKDCKMFIFCVNGISNLRRCAFGTFFDQERDLCTFSAEVACAADPCVKEPSLKSYIDGDGHCKHFWRCVEGKSSPFCCEEGMGYDEGLNACVRSDSCTEKCEVGPSEVSNTDDNKEQQQQQRETTRAIVHAPTTSRPETVAGCRLRMIRHNGRGFYHIDRENEPLMCPEGTKFSESSCGCVDSRYKPTCKLEVLISFGKSDGKIENRATSIFIGHENLDILRGFGLFKGDSQINVPFYTGNDNLSRKFGFQIRLYVLQPKTPDIQTLLSNCNRTDEQMSSLEIKLDPLQRTMRYRARSEDGGWTELVLPYKEKVWTNVLFIFSGTYLQAMLQYVDPVTNDVVEEVQKRPFTNTLKVSPGPLRVGGCSGMAGVKAFVDEIAVSFCKMDFPEKSRP</sequence>
<evidence type="ECO:0000256" key="3">
    <source>
        <dbReference type="ARBA" id="ARBA00022737"/>
    </source>
</evidence>
<feature type="domain" description="Chitin-binding type-2" evidence="8">
    <location>
        <begin position="20"/>
        <end position="77"/>
    </location>
</feature>
<dbReference type="InterPro" id="IPR036508">
    <property type="entry name" value="Chitin-bd_dom_sf"/>
</dbReference>
<evidence type="ECO:0000256" key="1">
    <source>
        <dbReference type="ARBA" id="ARBA00022669"/>
    </source>
</evidence>
<feature type="region of interest" description="Disordered" evidence="6">
    <location>
        <begin position="138"/>
        <end position="159"/>
    </location>
</feature>
<evidence type="ECO:0000256" key="2">
    <source>
        <dbReference type="ARBA" id="ARBA00022729"/>
    </source>
</evidence>
<keyword evidence="3" id="KW-0677">Repeat</keyword>
<evidence type="ECO:0000259" key="8">
    <source>
        <dbReference type="PROSITE" id="PS50940"/>
    </source>
</evidence>
<keyword evidence="4" id="KW-1015">Disulfide bond</keyword>
<evidence type="ECO:0000256" key="7">
    <source>
        <dbReference type="SAM" id="SignalP"/>
    </source>
</evidence>
<dbReference type="SMART" id="SM00494">
    <property type="entry name" value="ChtBD2"/>
    <property type="match status" value="2"/>
</dbReference>
<evidence type="ECO:0000313" key="10">
    <source>
        <dbReference type="Proteomes" id="UP000242188"/>
    </source>
</evidence>
<keyword evidence="2 7" id="KW-0732">Signal</keyword>
<reference evidence="9 10" key="1">
    <citation type="journal article" date="2017" name="Nat. Ecol. Evol.">
        <title>Scallop genome provides insights into evolution of bilaterian karyotype and development.</title>
        <authorList>
            <person name="Wang S."/>
            <person name="Zhang J."/>
            <person name="Jiao W."/>
            <person name="Li J."/>
            <person name="Xun X."/>
            <person name="Sun Y."/>
            <person name="Guo X."/>
            <person name="Huan P."/>
            <person name="Dong B."/>
            <person name="Zhang L."/>
            <person name="Hu X."/>
            <person name="Sun X."/>
            <person name="Wang J."/>
            <person name="Zhao C."/>
            <person name="Wang Y."/>
            <person name="Wang D."/>
            <person name="Huang X."/>
            <person name="Wang R."/>
            <person name="Lv J."/>
            <person name="Li Y."/>
            <person name="Zhang Z."/>
            <person name="Liu B."/>
            <person name="Lu W."/>
            <person name="Hui Y."/>
            <person name="Liang J."/>
            <person name="Zhou Z."/>
            <person name="Hou R."/>
            <person name="Li X."/>
            <person name="Liu Y."/>
            <person name="Li H."/>
            <person name="Ning X."/>
            <person name="Lin Y."/>
            <person name="Zhao L."/>
            <person name="Xing Q."/>
            <person name="Dou J."/>
            <person name="Li Y."/>
            <person name="Mao J."/>
            <person name="Guo H."/>
            <person name="Dou H."/>
            <person name="Li T."/>
            <person name="Mu C."/>
            <person name="Jiang W."/>
            <person name="Fu Q."/>
            <person name="Fu X."/>
            <person name="Miao Y."/>
            <person name="Liu J."/>
            <person name="Yu Q."/>
            <person name="Li R."/>
            <person name="Liao H."/>
            <person name="Li X."/>
            <person name="Kong Y."/>
            <person name="Jiang Z."/>
            <person name="Chourrout D."/>
            <person name="Li R."/>
            <person name="Bao Z."/>
        </authorList>
    </citation>
    <scope>NUCLEOTIDE SEQUENCE [LARGE SCALE GENOMIC DNA]</scope>
    <source>
        <strain evidence="9 10">PY_sf001</strain>
    </source>
</reference>
<dbReference type="InterPro" id="IPR051940">
    <property type="entry name" value="Chitin_bind-dev_reg"/>
</dbReference>
<feature type="signal peptide" evidence="7">
    <location>
        <begin position="1"/>
        <end position="18"/>
    </location>
</feature>
<dbReference type="Proteomes" id="UP000242188">
    <property type="component" value="Unassembled WGS sequence"/>
</dbReference>
<feature type="chain" id="PRO_5012216763" evidence="7">
    <location>
        <begin position="19"/>
        <end position="428"/>
    </location>
</feature>
<dbReference type="GO" id="GO:0008061">
    <property type="term" value="F:chitin binding"/>
    <property type="evidence" value="ECO:0007669"/>
    <property type="project" value="UniProtKB-KW"/>
</dbReference>
<keyword evidence="1" id="KW-0147">Chitin-binding</keyword>
<dbReference type="SUPFAM" id="SSF57625">
    <property type="entry name" value="Invertebrate chitin-binding proteins"/>
    <property type="match status" value="1"/>
</dbReference>
<evidence type="ECO:0000256" key="4">
    <source>
        <dbReference type="ARBA" id="ARBA00023157"/>
    </source>
</evidence>
<dbReference type="Gene3D" id="2.170.140.10">
    <property type="entry name" value="Chitin binding domain"/>
    <property type="match status" value="1"/>
</dbReference>